<dbReference type="AlphaFoldDB" id="A0A9X0DGC1"/>
<proteinExistence type="inferred from homology"/>
<dbReference type="OrthoDB" id="5396at2759"/>
<dbReference type="EMBL" id="JAPEIS010000011">
    <property type="protein sequence ID" value="KAJ8061425.1"/>
    <property type="molecule type" value="Genomic_DNA"/>
</dbReference>
<comment type="similarity">
    <text evidence="1">Belongs to the Cyclase 1 superfamily.</text>
</comment>
<dbReference type="GO" id="GO:0004061">
    <property type="term" value="F:arylformamidase activity"/>
    <property type="evidence" value="ECO:0007669"/>
    <property type="project" value="InterPro"/>
</dbReference>
<sequence length="331" mass="37042">MISSSLPPTPSFSSLPLQSTGPRGNAWGLYGPSDQLGCLNRLNPENTIEAAKEIKHGIRISTDWALDKPKVPCFGRVQFEHKIIHRSPRSVNDDVLVLNTQSSSQWDGFRHFGYQDQKVYFNGCTQEEIHNSTRNGINVWVENGGIVGRGVLLDYAHWVESQGRTLSPLTTTKITLSEIKAVAEAQNVTFRPGDILFIRTGYLRAFEALSSSDASALATAPQMTTIGLEACQEVLEWLWEKEFSAAAGDQPALESLPFDLKNQHWLHEWLLAGWGMPIGELFDLERLGEECRRAKKWTFFFSSVPLKVSSRAIHQPLSLLARSRVGVFFVE</sequence>
<dbReference type="Pfam" id="PF04199">
    <property type="entry name" value="Cyclase"/>
    <property type="match status" value="1"/>
</dbReference>
<dbReference type="InterPro" id="IPR007325">
    <property type="entry name" value="KFase/CYL"/>
</dbReference>
<keyword evidence="3" id="KW-1185">Reference proteome</keyword>
<evidence type="ECO:0000313" key="3">
    <source>
        <dbReference type="Proteomes" id="UP001152300"/>
    </source>
</evidence>
<organism evidence="2 3">
    <name type="scientific">Sclerotinia nivalis</name>
    <dbReference type="NCBI Taxonomy" id="352851"/>
    <lineage>
        <taxon>Eukaryota</taxon>
        <taxon>Fungi</taxon>
        <taxon>Dikarya</taxon>
        <taxon>Ascomycota</taxon>
        <taxon>Pezizomycotina</taxon>
        <taxon>Leotiomycetes</taxon>
        <taxon>Helotiales</taxon>
        <taxon>Sclerotiniaceae</taxon>
        <taxon>Sclerotinia</taxon>
    </lineage>
</organism>
<dbReference type="PANTHER" id="PTHR34861:SF11">
    <property type="entry name" value="CYCLASE"/>
    <property type="match status" value="1"/>
</dbReference>
<evidence type="ECO:0000256" key="1">
    <source>
        <dbReference type="ARBA" id="ARBA00007865"/>
    </source>
</evidence>
<protein>
    <recommendedName>
        <fullName evidence="4">Cyclase</fullName>
    </recommendedName>
</protein>
<dbReference type="SUPFAM" id="SSF102198">
    <property type="entry name" value="Putative cyclase"/>
    <property type="match status" value="1"/>
</dbReference>
<reference evidence="2" key="1">
    <citation type="submission" date="2022-11" db="EMBL/GenBank/DDBJ databases">
        <title>Genome Resource of Sclerotinia nivalis Strain SnTB1, a Plant Pathogen Isolated from American Ginseng.</title>
        <authorList>
            <person name="Fan S."/>
        </authorList>
    </citation>
    <scope>NUCLEOTIDE SEQUENCE</scope>
    <source>
        <strain evidence="2">SnTB1</strain>
    </source>
</reference>
<accession>A0A9X0DGC1</accession>
<evidence type="ECO:0000313" key="2">
    <source>
        <dbReference type="EMBL" id="KAJ8061425.1"/>
    </source>
</evidence>
<dbReference type="PANTHER" id="PTHR34861">
    <property type="match status" value="1"/>
</dbReference>
<name>A0A9X0DGC1_9HELO</name>
<dbReference type="Proteomes" id="UP001152300">
    <property type="component" value="Unassembled WGS sequence"/>
</dbReference>
<dbReference type="InterPro" id="IPR037175">
    <property type="entry name" value="KFase_sf"/>
</dbReference>
<evidence type="ECO:0008006" key="4">
    <source>
        <dbReference type="Google" id="ProtNLM"/>
    </source>
</evidence>
<dbReference type="Gene3D" id="3.50.30.50">
    <property type="entry name" value="Putative cyclase"/>
    <property type="match status" value="1"/>
</dbReference>
<gene>
    <name evidence="2" type="ORF">OCU04_009246</name>
</gene>
<dbReference type="GO" id="GO:0019441">
    <property type="term" value="P:L-tryptophan catabolic process to kynurenine"/>
    <property type="evidence" value="ECO:0007669"/>
    <property type="project" value="InterPro"/>
</dbReference>
<comment type="caution">
    <text evidence="2">The sequence shown here is derived from an EMBL/GenBank/DDBJ whole genome shotgun (WGS) entry which is preliminary data.</text>
</comment>